<evidence type="ECO:0000313" key="3">
    <source>
        <dbReference type="EMBL" id="GFO26693.1"/>
    </source>
</evidence>
<keyword evidence="1" id="KW-0175">Coiled coil</keyword>
<organism evidence="3 4">
    <name type="scientific">Plakobranchus ocellatus</name>
    <dbReference type="NCBI Taxonomy" id="259542"/>
    <lineage>
        <taxon>Eukaryota</taxon>
        <taxon>Metazoa</taxon>
        <taxon>Spiralia</taxon>
        <taxon>Lophotrochozoa</taxon>
        <taxon>Mollusca</taxon>
        <taxon>Gastropoda</taxon>
        <taxon>Heterobranchia</taxon>
        <taxon>Euthyneura</taxon>
        <taxon>Panpulmonata</taxon>
        <taxon>Sacoglossa</taxon>
        <taxon>Placobranchoidea</taxon>
        <taxon>Plakobranchidae</taxon>
        <taxon>Plakobranchus</taxon>
    </lineage>
</organism>
<evidence type="ECO:0000256" key="2">
    <source>
        <dbReference type="SAM" id="MobiDB-lite"/>
    </source>
</evidence>
<comment type="caution">
    <text evidence="3">The sequence shown here is derived from an EMBL/GenBank/DDBJ whole genome shotgun (WGS) entry which is preliminary data.</text>
</comment>
<protein>
    <submittedName>
        <fullName evidence="3">Uncharacterized protein</fullName>
    </submittedName>
</protein>
<dbReference type="InterPro" id="IPR036612">
    <property type="entry name" value="KH_dom_type_1_sf"/>
</dbReference>
<gene>
    <name evidence="3" type="ORF">PoB_005319800</name>
</gene>
<evidence type="ECO:0000313" key="4">
    <source>
        <dbReference type="Proteomes" id="UP000735302"/>
    </source>
</evidence>
<keyword evidence="4" id="KW-1185">Reference proteome</keyword>
<feature type="coiled-coil region" evidence="1">
    <location>
        <begin position="124"/>
        <end position="165"/>
    </location>
</feature>
<accession>A0AAV4C452</accession>
<feature type="region of interest" description="Disordered" evidence="2">
    <location>
        <begin position="78"/>
        <end position="115"/>
    </location>
</feature>
<dbReference type="Gene3D" id="3.30.1370.10">
    <property type="entry name" value="K Homology domain, type 1"/>
    <property type="match status" value="1"/>
</dbReference>
<sequence>MTQDLTFRGGYASRKQGVKAPVIYTETVLLEKNLVGLAFGKNAANLEKARGLDGVITIDFDGCLSTFRIEAKAIKKQGHSKADSKQEVSDDDDFASVDEDESDEDDSASQDSTRGKLTDVLESLDKLKEDFKAQKGDMLRLQGEVDGLKKKLKKERKQRAVLEKSLGEVTTKLKDQQKTEKGQSEVEIWNSACLPAGFIVLTDNTNGVLKVYTFKGSLCHTRKSPVFSALAVLSATEVAATSDGCIEILRITDSKLSVKESFKIPKAYHALVAVSSSHLAGAYGLMLFDSGIDLLNMNGKLIRNICTGVKADCLSLTPKGELVGIQLNRIFLMDLMSDQSGGCKRQVGIPGTNLASLSVDHYGHLFIINRESQTVLCVDSSLKHSFKLWTLAESLFGAGDLCTIAVARESCVCVTKKGLVSVCQIVY</sequence>
<reference evidence="3 4" key="1">
    <citation type="journal article" date="2021" name="Elife">
        <title>Chloroplast acquisition without the gene transfer in kleptoplastic sea slugs, Plakobranchus ocellatus.</title>
        <authorList>
            <person name="Maeda T."/>
            <person name="Takahashi S."/>
            <person name="Yoshida T."/>
            <person name="Shimamura S."/>
            <person name="Takaki Y."/>
            <person name="Nagai Y."/>
            <person name="Toyoda A."/>
            <person name="Suzuki Y."/>
            <person name="Arimoto A."/>
            <person name="Ishii H."/>
            <person name="Satoh N."/>
            <person name="Nishiyama T."/>
            <person name="Hasebe M."/>
            <person name="Maruyama T."/>
            <person name="Minagawa J."/>
            <person name="Obokata J."/>
            <person name="Shigenobu S."/>
        </authorList>
    </citation>
    <scope>NUCLEOTIDE SEQUENCE [LARGE SCALE GENOMIC DNA]</scope>
</reference>
<feature type="compositionally biased region" description="Acidic residues" evidence="2">
    <location>
        <begin position="89"/>
        <end position="108"/>
    </location>
</feature>
<dbReference type="GO" id="GO:0003723">
    <property type="term" value="F:RNA binding"/>
    <property type="evidence" value="ECO:0007669"/>
    <property type="project" value="InterPro"/>
</dbReference>
<name>A0AAV4C452_9GAST</name>
<dbReference type="EMBL" id="BLXT01005852">
    <property type="protein sequence ID" value="GFO26693.1"/>
    <property type="molecule type" value="Genomic_DNA"/>
</dbReference>
<dbReference type="AlphaFoldDB" id="A0AAV4C452"/>
<proteinExistence type="predicted"/>
<dbReference type="SUPFAM" id="SSF75011">
    <property type="entry name" value="3-carboxy-cis,cis-mucoante lactonizing enzyme"/>
    <property type="match status" value="1"/>
</dbReference>
<evidence type="ECO:0000256" key="1">
    <source>
        <dbReference type="SAM" id="Coils"/>
    </source>
</evidence>
<dbReference type="Proteomes" id="UP000735302">
    <property type="component" value="Unassembled WGS sequence"/>
</dbReference>